<keyword evidence="5" id="KW-0548">Nucleotidyltransferase</keyword>
<comment type="subunit">
    <text evidence="2">Component of the NuA4 histone acetyltransferase complex.</text>
</comment>
<dbReference type="InterPro" id="IPR043128">
    <property type="entry name" value="Rev_trsase/Diguanyl_cyclase"/>
</dbReference>
<dbReference type="EC" id="2.7.7.49" evidence="3"/>
<dbReference type="GO" id="GO:0005739">
    <property type="term" value="C:mitochondrion"/>
    <property type="evidence" value="ECO:0007669"/>
    <property type="project" value="UniProtKB-SubCell"/>
</dbReference>
<dbReference type="EMBL" id="WIGN01000801">
    <property type="protein sequence ID" value="KAF6783741.1"/>
    <property type="molecule type" value="Genomic_DNA"/>
</dbReference>
<evidence type="ECO:0000256" key="9">
    <source>
        <dbReference type="ARBA" id="ARBA00022884"/>
    </source>
</evidence>
<dbReference type="InterPro" id="IPR012337">
    <property type="entry name" value="RNaseH-like_sf"/>
</dbReference>
<evidence type="ECO:0000313" key="17">
    <source>
        <dbReference type="Proteomes" id="UP000652219"/>
    </source>
</evidence>
<evidence type="ECO:0000256" key="10">
    <source>
        <dbReference type="ARBA" id="ARBA00022918"/>
    </source>
</evidence>
<dbReference type="InterPro" id="IPR000477">
    <property type="entry name" value="RT_dom"/>
</dbReference>
<feature type="region of interest" description="Disordered" evidence="12">
    <location>
        <begin position="1187"/>
        <end position="1217"/>
    </location>
</feature>
<keyword evidence="6" id="KW-0540">Nuclease</keyword>
<accession>A0A8H6IMF5</accession>
<dbReference type="InterPro" id="IPR016197">
    <property type="entry name" value="Chromo-like_dom_sf"/>
</dbReference>
<dbReference type="Gene3D" id="1.10.340.70">
    <property type="match status" value="1"/>
</dbReference>
<dbReference type="InterPro" id="IPR043502">
    <property type="entry name" value="DNA/RNA_pol_sf"/>
</dbReference>
<keyword evidence="10 16" id="KW-0695">RNA-directed DNA polymerase</keyword>
<evidence type="ECO:0000256" key="5">
    <source>
        <dbReference type="ARBA" id="ARBA00022695"/>
    </source>
</evidence>
<dbReference type="SUPFAM" id="SSF53098">
    <property type="entry name" value="Ribonuclease H-like"/>
    <property type="match status" value="1"/>
</dbReference>
<dbReference type="InterPro" id="IPR021109">
    <property type="entry name" value="Peptidase_aspartic_dom_sf"/>
</dbReference>
<evidence type="ECO:0000259" key="15">
    <source>
        <dbReference type="PROSITE" id="PS50994"/>
    </source>
</evidence>
<dbReference type="Gene3D" id="3.10.10.10">
    <property type="entry name" value="HIV Type 1 Reverse Transcriptase, subunit A, domain 1"/>
    <property type="match status" value="1"/>
</dbReference>
<dbReference type="Gene3D" id="2.40.50.40">
    <property type="match status" value="1"/>
</dbReference>
<dbReference type="CDD" id="cd01647">
    <property type="entry name" value="RT_LTR"/>
    <property type="match status" value="1"/>
</dbReference>
<feature type="region of interest" description="Disordered" evidence="12">
    <location>
        <begin position="657"/>
        <end position="681"/>
    </location>
</feature>
<dbReference type="GO" id="GO:0004519">
    <property type="term" value="F:endonuclease activity"/>
    <property type="evidence" value="ECO:0007669"/>
    <property type="project" value="UniProtKB-KW"/>
</dbReference>
<dbReference type="CDD" id="cd09274">
    <property type="entry name" value="RNase_HI_RT_Ty3"/>
    <property type="match status" value="1"/>
</dbReference>
<dbReference type="InterPro" id="IPR001584">
    <property type="entry name" value="Integrase_cat-core"/>
</dbReference>
<evidence type="ECO:0000256" key="1">
    <source>
        <dbReference type="ARBA" id="ARBA00004173"/>
    </source>
</evidence>
<dbReference type="PROSITE" id="PS50994">
    <property type="entry name" value="INTEGRASE"/>
    <property type="match status" value="1"/>
</dbReference>
<feature type="domain" description="Chromo" evidence="13">
    <location>
        <begin position="1141"/>
        <end position="1186"/>
    </location>
</feature>
<keyword evidence="4" id="KW-0808">Transferase</keyword>
<dbReference type="CDD" id="cd00303">
    <property type="entry name" value="retropepsin_like"/>
    <property type="match status" value="1"/>
</dbReference>
<keyword evidence="8" id="KW-0378">Hydrolase</keyword>
<feature type="domain" description="Integrase catalytic" evidence="15">
    <location>
        <begin position="827"/>
        <end position="992"/>
    </location>
</feature>
<keyword evidence="17" id="KW-1185">Reference proteome</keyword>
<dbReference type="GO" id="GO:0005634">
    <property type="term" value="C:nucleus"/>
    <property type="evidence" value="ECO:0007669"/>
    <property type="project" value="UniProtKB-ARBA"/>
</dbReference>
<dbReference type="InterPro" id="IPR036397">
    <property type="entry name" value="RNaseH_sf"/>
</dbReference>
<dbReference type="FunFam" id="3.30.70.270:FF:000063">
    <property type="entry name" value="Zinc knuckle domaincontaining protein"/>
    <property type="match status" value="1"/>
</dbReference>
<dbReference type="Gene3D" id="3.30.70.270">
    <property type="match status" value="2"/>
</dbReference>
<reference evidence="16 17" key="1">
    <citation type="journal article" date="2020" name="Phytopathology">
        <title>Genome Sequence Resources of Colletotrichum truncatum, C. plurivorum, C. musicola, and C. sojae: Four Species Pathogenic to Soybean (Glycine max).</title>
        <authorList>
            <person name="Rogerio F."/>
            <person name="Boufleur T.R."/>
            <person name="Ciampi-Guillardi M."/>
            <person name="Sukno S.A."/>
            <person name="Thon M.R."/>
            <person name="Massola Junior N.S."/>
            <person name="Baroncelli R."/>
        </authorList>
    </citation>
    <scope>NUCLEOTIDE SEQUENCE [LARGE SCALE GENOMIC DNA]</scope>
    <source>
        <strain evidence="16 17">LFN0009</strain>
    </source>
</reference>
<dbReference type="PROSITE" id="PS50878">
    <property type="entry name" value="RT_POL"/>
    <property type="match status" value="1"/>
</dbReference>
<evidence type="ECO:0000256" key="4">
    <source>
        <dbReference type="ARBA" id="ARBA00022679"/>
    </source>
</evidence>
<evidence type="ECO:0000313" key="16">
    <source>
        <dbReference type="EMBL" id="KAF6783741.1"/>
    </source>
</evidence>
<evidence type="ECO:0000256" key="8">
    <source>
        <dbReference type="ARBA" id="ARBA00022801"/>
    </source>
</evidence>
<sequence>MAHALVDSGCDIYAMVDRSLVKHLHLPLVDRKKRRIRGYSSEGPSPGDAQGVAVFDLELSGHTQKIYAHVVKGLDPPIFLGKPWMEANRVVYDAAEQRVSHGVGGVTLYLSHQEEPEGVRAIRAARLLPAAPFAATCRRLNRQRDTGGARVMAVSLADIEKALQPKAPVDPSKLVPAWVYSEFKDLFDPKKAYPLPPRRPGIDHKIPLVLEKNGKDPLLPWGPLYNMSREELLVLKKTLEDLLDKGFIKASSSPAGAPVLFVKKPGGGIRFCVDYRALNAITRKDRYPLPLILETLRRVAAAKWYTKLDVVAAFHKVRIAEEDQEKTAFRTRYGLFEWLVCPFGLTGAPATFQRYINSTLREWLDDFVTAYLDDVLVYTSGSKKDHEKHVRMVLRRLADAGLNLDPKKCEFSMKRVKYVGFIVTAGEGISCDPEKLRAIREWLPPRSVKGVRSFLGFANYYRIFIPNYATIVEPLTRLTKKSEVFHWGPTQEAAFQELKRLFAMEPVLRRFDPEGKTIVESDCSGFALGGTLMQEDADGYRHPVAFHSQKLSPAEYNYPIHDKELLAVLACLRAWRAELRSVGSFKVLTDHKSLEYFMKKQRLTERQSRWAEELAQYDFYLEYRPGKEAVVPDALSRREQDAPQGWDDEREQGRVLQLIPDTASPQRSASDPRAGRATQGEIPRMSVFGAHPELQDLWDATIQDDEVYTAAYTAVKQQDRSFPLAARLKVQIAECAIDDRQRLTFRGRIWVPGGTDDDDPRSLLRTRIVQECHDSSATAHPGRNGTLDIVSRRFFWPGQSQTVRRFVRNCDVCGGTHIWRQAKKGFLKPLPVPLRAWSDLSMDFITDLPPTKGRGARYLWVIVDRLTKAVTLEEMETMDARACAQRFLSCHYRTHGMPRTIVSDRGSNWVSDFWKEFCSLTGITQLLSTAYHPQTDGGTERYNQEIQAILRAFVTYAQDDWGDQLPMVQLALRNRTSSSTGVSPFFFEHGFHVDPLPVTEHSSMPAVGSKGRDAAAQLVQRIKDVTAFAQAAIVSAQQRQEESANRHRGPADRYQVGDKVWLNVTNYTSPRPSKKLSWLHHKYEVKRVVSPLVVELNVPGRIHPRFHVDLLRRASDDPLPGQRLVDAQPPPIKNTDDEDEWYVEDIYAARWHRGARQALVKWEGFVQPTWEPVEAVADTEALDRYEGKYGDIGRSDGDPAYTAPRPRRRRTGGGGGG</sequence>
<dbReference type="AlphaFoldDB" id="A0A8H6IMF5"/>
<dbReference type="GO" id="GO:0006338">
    <property type="term" value="P:chromatin remodeling"/>
    <property type="evidence" value="ECO:0007669"/>
    <property type="project" value="UniProtKB-ARBA"/>
</dbReference>
<feature type="compositionally biased region" description="Basic and acidic residues" evidence="12">
    <location>
        <begin position="1187"/>
        <end position="1197"/>
    </location>
</feature>
<keyword evidence="9" id="KW-0694">RNA-binding</keyword>
<dbReference type="InterPro" id="IPR041373">
    <property type="entry name" value="RT_RNaseH"/>
</dbReference>
<evidence type="ECO:0000259" key="14">
    <source>
        <dbReference type="PROSITE" id="PS50878"/>
    </source>
</evidence>
<evidence type="ECO:0000256" key="11">
    <source>
        <dbReference type="ARBA" id="ARBA00023128"/>
    </source>
</evidence>
<dbReference type="Pfam" id="PF17917">
    <property type="entry name" value="RT_RNaseH"/>
    <property type="match status" value="1"/>
</dbReference>
<feature type="domain" description="Reverse transcriptase" evidence="14">
    <location>
        <begin position="243"/>
        <end position="423"/>
    </location>
</feature>
<dbReference type="GO" id="GO:0015074">
    <property type="term" value="P:DNA integration"/>
    <property type="evidence" value="ECO:0007669"/>
    <property type="project" value="InterPro"/>
</dbReference>
<dbReference type="InterPro" id="IPR041588">
    <property type="entry name" value="Integrase_H2C2"/>
</dbReference>
<evidence type="ECO:0000256" key="7">
    <source>
        <dbReference type="ARBA" id="ARBA00022759"/>
    </source>
</evidence>
<dbReference type="Gene3D" id="3.30.420.10">
    <property type="entry name" value="Ribonuclease H-like superfamily/Ribonuclease H"/>
    <property type="match status" value="1"/>
</dbReference>
<dbReference type="PANTHER" id="PTHR37984">
    <property type="entry name" value="PROTEIN CBG26694"/>
    <property type="match status" value="1"/>
</dbReference>
<dbReference type="PROSITE" id="PS50013">
    <property type="entry name" value="CHROMO_2"/>
    <property type="match status" value="1"/>
</dbReference>
<dbReference type="SUPFAM" id="SSF54160">
    <property type="entry name" value="Chromo domain-like"/>
    <property type="match status" value="1"/>
</dbReference>
<dbReference type="SUPFAM" id="SSF56672">
    <property type="entry name" value="DNA/RNA polymerases"/>
    <property type="match status" value="1"/>
</dbReference>
<dbReference type="PANTHER" id="PTHR37984:SF5">
    <property type="entry name" value="PROTEIN NYNRIN-LIKE"/>
    <property type="match status" value="1"/>
</dbReference>
<name>A0A8H6IMF5_9PEZI</name>
<dbReference type="Gene3D" id="2.40.70.10">
    <property type="entry name" value="Acid Proteases"/>
    <property type="match status" value="1"/>
</dbReference>
<comment type="caution">
    <text evidence="16">The sequence shown here is derived from an EMBL/GenBank/DDBJ whole genome shotgun (WGS) entry which is preliminary data.</text>
</comment>
<dbReference type="InterPro" id="IPR000953">
    <property type="entry name" value="Chromo/chromo_shadow_dom"/>
</dbReference>
<dbReference type="GO" id="GO:0003723">
    <property type="term" value="F:RNA binding"/>
    <property type="evidence" value="ECO:0007669"/>
    <property type="project" value="UniProtKB-KW"/>
</dbReference>
<protein>
    <recommendedName>
        <fullName evidence="3">RNA-directed DNA polymerase</fullName>
        <ecNumber evidence="3">2.7.7.49</ecNumber>
    </recommendedName>
</protein>
<evidence type="ECO:0000256" key="12">
    <source>
        <dbReference type="SAM" id="MobiDB-lite"/>
    </source>
</evidence>
<gene>
    <name evidence="16" type="ORF">CSOJ01_15871</name>
</gene>
<dbReference type="Pfam" id="PF00665">
    <property type="entry name" value="rve"/>
    <property type="match status" value="1"/>
</dbReference>
<dbReference type="Pfam" id="PF17921">
    <property type="entry name" value="Integrase_H2C2"/>
    <property type="match status" value="1"/>
</dbReference>
<evidence type="ECO:0000256" key="6">
    <source>
        <dbReference type="ARBA" id="ARBA00022722"/>
    </source>
</evidence>
<keyword evidence="11" id="KW-0496">Mitochondrion</keyword>
<dbReference type="GO" id="GO:0016787">
    <property type="term" value="F:hydrolase activity"/>
    <property type="evidence" value="ECO:0007669"/>
    <property type="project" value="UniProtKB-KW"/>
</dbReference>
<dbReference type="InterPro" id="IPR050951">
    <property type="entry name" value="Retrovirus_Pol_polyprotein"/>
</dbReference>
<organism evidence="16 17">
    <name type="scientific">Colletotrichum sojae</name>
    <dbReference type="NCBI Taxonomy" id="2175907"/>
    <lineage>
        <taxon>Eukaryota</taxon>
        <taxon>Fungi</taxon>
        <taxon>Dikarya</taxon>
        <taxon>Ascomycota</taxon>
        <taxon>Pezizomycotina</taxon>
        <taxon>Sordariomycetes</taxon>
        <taxon>Hypocreomycetidae</taxon>
        <taxon>Glomerellales</taxon>
        <taxon>Glomerellaceae</taxon>
        <taxon>Colletotrichum</taxon>
        <taxon>Colletotrichum orchidearum species complex</taxon>
    </lineage>
</organism>
<evidence type="ECO:0000259" key="13">
    <source>
        <dbReference type="PROSITE" id="PS50013"/>
    </source>
</evidence>
<proteinExistence type="predicted"/>
<dbReference type="Pfam" id="PF00078">
    <property type="entry name" value="RVT_1"/>
    <property type="match status" value="1"/>
</dbReference>
<dbReference type="Proteomes" id="UP000652219">
    <property type="component" value="Unassembled WGS sequence"/>
</dbReference>
<comment type="subcellular location">
    <subcellularLocation>
        <location evidence="1">Mitochondrion</location>
    </subcellularLocation>
</comment>
<evidence type="ECO:0000256" key="3">
    <source>
        <dbReference type="ARBA" id="ARBA00012493"/>
    </source>
</evidence>
<evidence type="ECO:0000256" key="2">
    <source>
        <dbReference type="ARBA" id="ARBA00011353"/>
    </source>
</evidence>
<dbReference type="GO" id="GO:0003964">
    <property type="term" value="F:RNA-directed DNA polymerase activity"/>
    <property type="evidence" value="ECO:0007669"/>
    <property type="project" value="UniProtKB-KW"/>
</dbReference>
<keyword evidence="7" id="KW-0255">Endonuclease</keyword>